<dbReference type="EMBL" id="LQQA01000004">
    <property type="protein sequence ID" value="ORX18893.1"/>
    <property type="molecule type" value="Genomic_DNA"/>
</dbReference>
<evidence type="ECO:0000313" key="3">
    <source>
        <dbReference type="Proteomes" id="UP000193964"/>
    </source>
</evidence>
<accession>A0A1X2FKD2</accession>
<dbReference type="Proteomes" id="UP000193964">
    <property type="component" value="Unassembled WGS sequence"/>
</dbReference>
<organism evidence="2 3">
    <name type="scientific">Mycolicibacterium wolinskyi</name>
    <dbReference type="NCBI Taxonomy" id="59750"/>
    <lineage>
        <taxon>Bacteria</taxon>
        <taxon>Bacillati</taxon>
        <taxon>Actinomycetota</taxon>
        <taxon>Actinomycetes</taxon>
        <taxon>Mycobacteriales</taxon>
        <taxon>Mycobacteriaceae</taxon>
        <taxon>Mycolicibacterium</taxon>
    </lineage>
</organism>
<evidence type="ECO:0000313" key="2">
    <source>
        <dbReference type="EMBL" id="ORX18893.1"/>
    </source>
</evidence>
<keyword evidence="1" id="KW-0812">Transmembrane</keyword>
<proteinExistence type="predicted"/>
<reference evidence="2 3" key="1">
    <citation type="submission" date="2016-01" db="EMBL/GenBank/DDBJ databases">
        <title>The new phylogeny of the genus Mycobacterium.</title>
        <authorList>
            <person name="Tarcisio F."/>
            <person name="Conor M."/>
            <person name="Antonella G."/>
            <person name="Elisabetta G."/>
            <person name="Giulia F.S."/>
            <person name="Sara T."/>
            <person name="Anna F."/>
            <person name="Clotilde B."/>
            <person name="Roberto B."/>
            <person name="Veronica D.S."/>
            <person name="Fabio R."/>
            <person name="Monica P."/>
            <person name="Olivier J."/>
            <person name="Enrico T."/>
            <person name="Nicola S."/>
        </authorList>
    </citation>
    <scope>NUCLEOTIDE SEQUENCE [LARGE SCALE GENOMIC DNA]</scope>
    <source>
        <strain evidence="2 3">ATCC 700010</strain>
    </source>
</reference>
<sequence>MVRKRRKREWPGRPRDVWAEASRRHGVPSLPRPEVPNWRDIDVFGSRVLLHPATPSPPATVGFGAFTAMLALLAWWKDHPTLLVGALGVAAAILVSVGCFWMWWVPARQERRLSRTHARALDYGVGTHAYRTRFTRPEESSQPRTTSLLIDERLPTFAASRLQHAVRDWLAHVTADAAMNAEAVQLLGRRWVVPITEIFGPDAHGGWLVIDQGDDDTPWRLLIDRPDGPEEYFYDEVMAIDGPPGRLYLEGA</sequence>
<gene>
    <name evidence="2" type="ORF">AWC31_12310</name>
</gene>
<dbReference type="AlphaFoldDB" id="A0A1X2FKD2"/>
<keyword evidence="1" id="KW-1133">Transmembrane helix</keyword>
<protein>
    <submittedName>
        <fullName evidence="2">Uncharacterized protein</fullName>
    </submittedName>
</protein>
<comment type="caution">
    <text evidence="2">The sequence shown here is derived from an EMBL/GenBank/DDBJ whole genome shotgun (WGS) entry which is preliminary data.</text>
</comment>
<evidence type="ECO:0000256" key="1">
    <source>
        <dbReference type="SAM" id="Phobius"/>
    </source>
</evidence>
<keyword evidence="1" id="KW-0472">Membrane</keyword>
<feature type="transmembrane region" description="Helical" evidence="1">
    <location>
        <begin position="59"/>
        <end position="76"/>
    </location>
</feature>
<name>A0A1X2FKD2_9MYCO</name>
<feature type="transmembrane region" description="Helical" evidence="1">
    <location>
        <begin position="82"/>
        <end position="105"/>
    </location>
</feature>
<dbReference type="OrthoDB" id="4640722at2"/>